<gene>
    <name evidence="2" type="primary">Cnig_chr_IV.g12875</name>
    <name evidence="2" type="ORF">B9Z55_012875</name>
</gene>
<feature type="compositionally biased region" description="Acidic residues" evidence="1">
    <location>
        <begin position="189"/>
        <end position="200"/>
    </location>
</feature>
<name>A0A2G5TZ73_9PELO</name>
<feature type="compositionally biased region" description="Polar residues" evidence="1">
    <location>
        <begin position="7"/>
        <end position="17"/>
    </location>
</feature>
<evidence type="ECO:0000313" key="2">
    <source>
        <dbReference type="EMBL" id="PIC32609.1"/>
    </source>
</evidence>
<keyword evidence="3" id="KW-1185">Reference proteome</keyword>
<feature type="compositionally biased region" description="Low complexity" evidence="1">
    <location>
        <begin position="149"/>
        <end position="163"/>
    </location>
</feature>
<protein>
    <submittedName>
        <fullName evidence="2">Uncharacterized protein</fullName>
    </submittedName>
</protein>
<dbReference type="AlphaFoldDB" id="A0A2G5TZ73"/>
<evidence type="ECO:0000256" key="1">
    <source>
        <dbReference type="SAM" id="MobiDB-lite"/>
    </source>
</evidence>
<accession>A0A2G5TZ73</accession>
<dbReference type="EMBL" id="PDUG01000004">
    <property type="protein sequence ID" value="PIC32609.1"/>
    <property type="molecule type" value="Genomic_DNA"/>
</dbReference>
<sequence>MEGLRPSAQNAPSQDQPQPMDHDSDIEEYEPVIMTFYAPDTSDEPPEGPPIPPKIERKVIVQKRDVAVQVLAPNPDNPIVLDDDDEPVIIEPEPIAPPAEPDVVPQEQQPNPNPPNAQEPEIVELEPEPQPIAPPAEPAQPAVDPPAEPALAEPAVAEPARPAVAPPAEPAPAEPAVAPQADPAVLPEPDAEMEHEDVEEPVQVRRSTRRRRASTPPGVRGSGRPLRRSCKESSPKRPRSTRR</sequence>
<feature type="compositionally biased region" description="Pro residues" evidence="1">
    <location>
        <begin position="128"/>
        <end position="148"/>
    </location>
</feature>
<feature type="compositionally biased region" description="Pro residues" evidence="1">
    <location>
        <begin position="164"/>
        <end position="173"/>
    </location>
</feature>
<feature type="compositionally biased region" description="Low complexity" evidence="1">
    <location>
        <begin position="174"/>
        <end position="187"/>
    </location>
</feature>
<reference evidence="3" key="1">
    <citation type="submission" date="2017-10" db="EMBL/GenBank/DDBJ databases">
        <title>Rapid genome shrinkage in a self-fertile nematode reveals novel sperm competition proteins.</title>
        <authorList>
            <person name="Yin D."/>
            <person name="Schwarz E.M."/>
            <person name="Thomas C.G."/>
            <person name="Felde R.L."/>
            <person name="Korf I.F."/>
            <person name="Cutter A.D."/>
            <person name="Schartner C.M."/>
            <person name="Ralston E.J."/>
            <person name="Meyer B.J."/>
            <person name="Haag E.S."/>
        </authorList>
    </citation>
    <scope>NUCLEOTIDE SEQUENCE [LARGE SCALE GENOMIC DNA]</scope>
    <source>
        <strain evidence="3">JU1422</strain>
    </source>
</reference>
<dbReference type="Proteomes" id="UP000230233">
    <property type="component" value="Chromosome IV"/>
</dbReference>
<feature type="region of interest" description="Disordered" evidence="1">
    <location>
        <begin position="1"/>
        <end position="56"/>
    </location>
</feature>
<feature type="region of interest" description="Disordered" evidence="1">
    <location>
        <begin position="73"/>
        <end position="243"/>
    </location>
</feature>
<feature type="compositionally biased region" description="Low complexity" evidence="1">
    <location>
        <begin position="101"/>
        <end position="110"/>
    </location>
</feature>
<evidence type="ECO:0000313" key="3">
    <source>
        <dbReference type="Proteomes" id="UP000230233"/>
    </source>
</evidence>
<comment type="caution">
    <text evidence="2">The sequence shown here is derived from an EMBL/GenBank/DDBJ whole genome shotgun (WGS) entry which is preliminary data.</text>
</comment>
<proteinExistence type="predicted"/>
<organism evidence="2 3">
    <name type="scientific">Caenorhabditis nigoni</name>
    <dbReference type="NCBI Taxonomy" id="1611254"/>
    <lineage>
        <taxon>Eukaryota</taxon>
        <taxon>Metazoa</taxon>
        <taxon>Ecdysozoa</taxon>
        <taxon>Nematoda</taxon>
        <taxon>Chromadorea</taxon>
        <taxon>Rhabditida</taxon>
        <taxon>Rhabditina</taxon>
        <taxon>Rhabditomorpha</taxon>
        <taxon>Rhabditoidea</taxon>
        <taxon>Rhabditidae</taxon>
        <taxon>Peloderinae</taxon>
        <taxon>Caenorhabditis</taxon>
    </lineage>
</organism>